<reference evidence="9" key="1">
    <citation type="submission" date="2017-06" db="EMBL/GenBank/DDBJ databases">
        <authorList>
            <person name="Varghese N."/>
            <person name="Submissions S."/>
        </authorList>
    </citation>
    <scope>NUCLEOTIDE SEQUENCE [LARGE SCALE GENOMIC DNA]</scope>
    <source>
        <strain evidence="9">DSM 44485</strain>
    </source>
</reference>
<dbReference type="InterPro" id="IPR036259">
    <property type="entry name" value="MFS_trans_sf"/>
</dbReference>
<feature type="transmembrane region" description="Helical" evidence="6">
    <location>
        <begin position="290"/>
        <end position="310"/>
    </location>
</feature>
<feature type="transmembrane region" description="Helical" evidence="6">
    <location>
        <begin position="94"/>
        <end position="113"/>
    </location>
</feature>
<feature type="transmembrane region" description="Helical" evidence="6">
    <location>
        <begin position="152"/>
        <end position="176"/>
    </location>
</feature>
<dbReference type="Proteomes" id="UP000198420">
    <property type="component" value="Unassembled WGS sequence"/>
</dbReference>
<proteinExistence type="predicted"/>
<sequence length="484" mass="49909">MLVPMTQTTDLRGTVPERGSRNGSGGLALAVILLGQFMAILDVNIVNVALPTMRTDLRASGSGLQLVVAGYIVSYAVLLITGARLGAIAGHRRLYHLGLVSFTAASLACGLAPSTGTLVMFRFLQGAGAALLTPQVMSMIQRDFSGAARARALGLYSAVIAGGVVVGQAAGGLLVGANLFGAGWRTVFLVNVPIGAALLLAGPRVLPRDETARRTRPLRTELDLPGLLTLAPAVLLLVVPLIMGHELGWPPWGWAALACSAAFAAAFAVVERRVAAAGGRPLVSPRVLRAPLLVPACVAIVFAPASWGTFLFTTTLHLQGDLRMSPLESGLAFVPCVTAFGLVGLNWQRLPARWHRRAIPAGFAVAGAGYLCVGPLAGGGLAYEVLTVVIGFGLGVMPIVMTTALQHVPRGDAADASGLLLTLMQLAQVIGIATVGTLFLTLAESGGSTRHAEYGTGWALAGMALIGALCALSLTRARSSSLSR</sequence>
<feature type="transmembrane region" description="Helical" evidence="6">
    <location>
        <begin position="222"/>
        <end position="243"/>
    </location>
</feature>
<gene>
    <name evidence="8" type="ORF">SAMN06265355_11619</name>
</gene>
<feature type="transmembrane region" description="Helical" evidence="6">
    <location>
        <begin position="455"/>
        <end position="474"/>
    </location>
</feature>
<protein>
    <submittedName>
        <fullName evidence="8">Major Facilitator Superfamily protein</fullName>
    </submittedName>
</protein>
<feature type="domain" description="Major facilitator superfamily (MFS) profile" evidence="7">
    <location>
        <begin position="28"/>
        <end position="479"/>
    </location>
</feature>
<name>A0A239DZA8_9ACTN</name>
<evidence type="ECO:0000256" key="2">
    <source>
        <dbReference type="ARBA" id="ARBA00022692"/>
    </source>
</evidence>
<keyword evidence="3 6" id="KW-1133">Transmembrane helix</keyword>
<feature type="transmembrane region" description="Helical" evidence="6">
    <location>
        <begin position="182"/>
        <end position="201"/>
    </location>
</feature>
<feature type="transmembrane region" description="Helical" evidence="6">
    <location>
        <begin position="27"/>
        <end position="50"/>
    </location>
</feature>
<dbReference type="PANTHER" id="PTHR42718:SF39">
    <property type="entry name" value="ACTINORHODIN TRANSPORTER-RELATED"/>
    <property type="match status" value="1"/>
</dbReference>
<feature type="region of interest" description="Disordered" evidence="5">
    <location>
        <begin position="1"/>
        <end position="21"/>
    </location>
</feature>
<evidence type="ECO:0000313" key="8">
    <source>
        <dbReference type="EMBL" id="SNS37800.1"/>
    </source>
</evidence>
<dbReference type="AlphaFoldDB" id="A0A239DZA8"/>
<evidence type="ECO:0000256" key="6">
    <source>
        <dbReference type="SAM" id="Phobius"/>
    </source>
</evidence>
<dbReference type="Pfam" id="PF07690">
    <property type="entry name" value="MFS_1"/>
    <property type="match status" value="1"/>
</dbReference>
<feature type="transmembrane region" description="Helical" evidence="6">
    <location>
        <begin position="417"/>
        <end position="443"/>
    </location>
</feature>
<feature type="transmembrane region" description="Helical" evidence="6">
    <location>
        <begin position="385"/>
        <end position="405"/>
    </location>
</feature>
<dbReference type="SUPFAM" id="SSF103473">
    <property type="entry name" value="MFS general substrate transporter"/>
    <property type="match status" value="1"/>
</dbReference>
<feature type="compositionally biased region" description="Polar residues" evidence="5">
    <location>
        <begin position="1"/>
        <end position="11"/>
    </location>
</feature>
<feature type="transmembrane region" description="Helical" evidence="6">
    <location>
        <begin position="330"/>
        <end position="347"/>
    </location>
</feature>
<dbReference type="Gene3D" id="1.20.1720.10">
    <property type="entry name" value="Multidrug resistance protein D"/>
    <property type="match status" value="1"/>
</dbReference>
<keyword evidence="9" id="KW-1185">Reference proteome</keyword>
<organism evidence="8 9">
    <name type="scientific">Actinomadura mexicana</name>
    <dbReference type="NCBI Taxonomy" id="134959"/>
    <lineage>
        <taxon>Bacteria</taxon>
        <taxon>Bacillati</taxon>
        <taxon>Actinomycetota</taxon>
        <taxon>Actinomycetes</taxon>
        <taxon>Streptosporangiales</taxon>
        <taxon>Thermomonosporaceae</taxon>
        <taxon>Actinomadura</taxon>
    </lineage>
</organism>
<evidence type="ECO:0000313" key="9">
    <source>
        <dbReference type="Proteomes" id="UP000198420"/>
    </source>
</evidence>
<dbReference type="PROSITE" id="PS50850">
    <property type="entry name" value="MFS"/>
    <property type="match status" value="1"/>
</dbReference>
<feature type="transmembrane region" description="Helical" evidence="6">
    <location>
        <begin position="359"/>
        <end position="379"/>
    </location>
</feature>
<feature type="transmembrane region" description="Helical" evidence="6">
    <location>
        <begin position="119"/>
        <end position="140"/>
    </location>
</feature>
<comment type="subcellular location">
    <subcellularLocation>
        <location evidence="1">Cell membrane</location>
        <topology evidence="1">Multi-pass membrane protein</topology>
    </subcellularLocation>
</comment>
<dbReference type="InterPro" id="IPR011701">
    <property type="entry name" value="MFS"/>
</dbReference>
<dbReference type="CDD" id="cd17321">
    <property type="entry name" value="MFS_MMR_MDR_like"/>
    <property type="match status" value="1"/>
</dbReference>
<dbReference type="GO" id="GO:0005886">
    <property type="term" value="C:plasma membrane"/>
    <property type="evidence" value="ECO:0007669"/>
    <property type="project" value="UniProtKB-SubCell"/>
</dbReference>
<feature type="transmembrane region" description="Helical" evidence="6">
    <location>
        <begin position="249"/>
        <end position="270"/>
    </location>
</feature>
<keyword evidence="2 6" id="KW-0812">Transmembrane</keyword>
<evidence type="ECO:0000256" key="1">
    <source>
        <dbReference type="ARBA" id="ARBA00004651"/>
    </source>
</evidence>
<evidence type="ECO:0000256" key="4">
    <source>
        <dbReference type="ARBA" id="ARBA00023136"/>
    </source>
</evidence>
<dbReference type="PANTHER" id="PTHR42718">
    <property type="entry name" value="MAJOR FACILITATOR SUPERFAMILY MULTIDRUG TRANSPORTER MFSC"/>
    <property type="match status" value="1"/>
</dbReference>
<accession>A0A239DZA8</accession>
<dbReference type="Gene3D" id="1.20.1250.20">
    <property type="entry name" value="MFS general substrate transporter like domains"/>
    <property type="match status" value="1"/>
</dbReference>
<dbReference type="PRINTS" id="PR01036">
    <property type="entry name" value="TCRTETB"/>
</dbReference>
<dbReference type="EMBL" id="FZNP01000016">
    <property type="protein sequence ID" value="SNS37800.1"/>
    <property type="molecule type" value="Genomic_DNA"/>
</dbReference>
<evidence type="ECO:0000259" key="7">
    <source>
        <dbReference type="PROSITE" id="PS50850"/>
    </source>
</evidence>
<evidence type="ECO:0000256" key="5">
    <source>
        <dbReference type="SAM" id="MobiDB-lite"/>
    </source>
</evidence>
<keyword evidence="4 6" id="KW-0472">Membrane</keyword>
<feature type="transmembrane region" description="Helical" evidence="6">
    <location>
        <begin position="62"/>
        <end position="82"/>
    </location>
</feature>
<dbReference type="GO" id="GO:0022857">
    <property type="term" value="F:transmembrane transporter activity"/>
    <property type="evidence" value="ECO:0007669"/>
    <property type="project" value="InterPro"/>
</dbReference>
<evidence type="ECO:0000256" key="3">
    <source>
        <dbReference type="ARBA" id="ARBA00022989"/>
    </source>
</evidence>
<dbReference type="InterPro" id="IPR020846">
    <property type="entry name" value="MFS_dom"/>
</dbReference>